<evidence type="ECO:0000256" key="9">
    <source>
        <dbReference type="ARBA" id="ARBA00023136"/>
    </source>
</evidence>
<dbReference type="InterPro" id="IPR004773">
    <property type="entry name" value="K/Na_transp_Trk1/HKT1"/>
</dbReference>
<feature type="compositionally biased region" description="Basic and acidic residues" evidence="11">
    <location>
        <begin position="211"/>
        <end position="221"/>
    </location>
</feature>
<evidence type="ECO:0000256" key="11">
    <source>
        <dbReference type="SAM" id="MobiDB-lite"/>
    </source>
</evidence>
<dbReference type="InterPro" id="IPR051143">
    <property type="entry name" value="TrkH_K-transport"/>
</dbReference>
<dbReference type="PANTHER" id="PTHR31064:SF30">
    <property type="entry name" value="HIGH-AFFINITY POTASSIUM TRANSPORT PROTEIN-RELATED"/>
    <property type="match status" value="1"/>
</dbReference>
<feature type="region of interest" description="Disordered" evidence="11">
    <location>
        <begin position="185"/>
        <end position="250"/>
    </location>
</feature>
<comment type="similarity">
    <text evidence="2 10">Belongs to the TrkH potassium transport family.</text>
</comment>
<feature type="transmembrane region" description="Helical" evidence="10">
    <location>
        <begin position="459"/>
        <end position="483"/>
    </location>
</feature>
<keyword evidence="4 10" id="KW-0633">Potassium transport</keyword>
<evidence type="ECO:0000256" key="8">
    <source>
        <dbReference type="ARBA" id="ARBA00023065"/>
    </source>
</evidence>
<dbReference type="PANTHER" id="PTHR31064">
    <property type="entry name" value="POTASSIUM TRANSPORT PROTEIN DDB_G0292412-RELATED"/>
    <property type="match status" value="1"/>
</dbReference>
<evidence type="ECO:0000256" key="10">
    <source>
        <dbReference type="PIRNR" id="PIRNR002450"/>
    </source>
</evidence>
<feature type="region of interest" description="Disordered" evidence="11">
    <location>
        <begin position="829"/>
        <end position="867"/>
    </location>
</feature>
<dbReference type="InterPro" id="IPR015958">
    <property type="entry name" value="Trk1_fungi"/>
</dbReference>
<evidence type="ECO:0000256" key="5">
    <source>
        <dbReference type="ARBA" id="ARBA00022692"/>
    </source>
</evidence>
<evidence type="ECO:0000256" key="4">
    <source>
        <dbReference type="ARBA" id="ARBA00022538"/>
    </source>
</evidence>
<dbReference type="NCBIfam" id="TIGR00934">
    <property type="entry name" value="2a38euk"/>
    <property type="match status" value="1"/>
</dbReference>
<evidence type="ECO:0000313" key="12">
    <source>
        <dbReference type="EMBL" id="PFH52155.1"/>
    </source>
</evidence>
<keyword evidence="9 10" id="KW-0472">Membrane</keyword>
<evidence type="ECO:0000313" key="13">
    <source>
        <dbReference type="Proteomes" id="UP000242287"/>
    </source>
</evidence>
<keyword evidence="13" id="KW-1185">Reference proteome</keyword>
<dbReference type="GO" id="GO:1990573">
    <property type="term" value="P:potassium ion import across plasma membrane"/>
    <property type="evidence" value="ECO:0007669"/>
    <property type="project" value="TreeGrafter"/>
</dbReference>
<feature type="transmembrane region" description="Helical" evidence="10">
    <location>
        <begin position="659"/>
        <end position="679"/>
    </location>
</feature>
<feature type="region of interest" description="Disordered" evidence="11">
    <location>
        <begin position="305"/>
        <end position="324"/>
    </location>
</feature>
<evidence type="ECO:0000256" key="7">
    <source>
        <dbReference type="ARBA" id="ARBA00022989"/>
    </source>
</evidence>
<feature type="transmembrane region" description="Helical" evidence="10">
    <location>
        <begin position="629"/>
        <end position="653"/>
    </location>
</feature>
<dbReference type="InterPro" id="IPR003445">
    <property type="entry name" value="Cat_transpt"/>
</dbReference>
<feature type="transmembrane region" description="Helical" evidence="10">
    <location>
        <begin position="56"/>
        <end position="77"/>
    </location>
</feature>
<proteinExistence type="inferred from homology"/>
<feature type="transmembrane region" description="Helical" evidence="10">
    <location>
        <begin position="597"/>
        <end position="617"/>
    </location>
</feature>
<keyword evidence="8 10" id="KW-0406">Ion transport</keyword>
<feature type="transmembrane region" description="Helical" evidence="10">
    <location>
        <begin position="23"/>
        <end position="44"/>
    </location>
</feature>
<organism evidence="12 13">
    <name type="scientific">Amanita thiersii Skay4041</name>
    <dbReference type="NCBI Taxonomy" id="703135"/>
    <lineage>
        <taxon>Eukaryota</taxon>
        <taxon>Fungi</taxon>
        <taxon>Dikarya</taxon>
        <taxon>Basidiomycota</taxon>
        <taxon>Agaricomycotina</taxon>
        <taxon>Agaricomycetes</taxon>
        <taxon>Agaricomycetidae</taxon>
        <taxon>Agaricales</taxon>
        <taxon>Pluteineae</taxon>
        <taxon>Amanitaceae</taxon>
        <taxon>Amanita</taxon>
    </lineage>
</organism>
<evidence type="ECO:0000256" key="2">
    <source>
        <dbReference type="ARBA" id="ARBA00009137"/>
    </source>
</evidence>
<dbReference type="Proteomes" id="UP000242287">
    <property type="component" value="Unassembled WGS sequence"/>
</dbReference>
<gene>
    <name evidence="12" type="ORF">AMATHDRAFT_79883</name>
</gene>
<dbReference type="EMBL" id="KZ301981">
    <property type="protein sequence ID" value="PFH52155.1"/>
    <property type="molecule type" value="Genomic_DNA"/>
</dbReference>
<keyword evidence="5 10" id="KW-0812">Transmembrane</keyword>
<dbReference type="Pfam" id="PF02386">
    <property type="entry name" value="TrkH"/>
    <property type="match status" value="1"/>
</dbReference>
<keyword evidence="7 10" id="KW-1133">Transmembrane helix</keyword>
<feature type="transmembrane region" description="Helical" evidence="10">
    <location>
        <begin position="503"/>
        <end position="523"/>
    </location>
</feature>
<reference evidence="12 13" key="1">
    <citation type="submission" date="2014-02" db="EMBL/GenBank/DDBJ databases">
        <title>Transposable element dynamics among asymbiotic and ectomycorrhizal Amanita fungi.</title>
        <authorList>
            <consortium name="DOE Joint Genome Institute"/>
            <person name="Hess J."/>
            <person name="Skrede I."/>
            <person name="Wolfe B."/>
            <person name="LaButti K."/>
            <person name="Ohm R.A."/>
            <person name="Grigoriev I.V."/>
            <person name="Pringle A."/>
        </authorList>
    </citation>
    <scope>NUCLEOTIDE SEQUENCE [LARGE SCALE GENOMIC DNA]</scope>
    <source>
        <strain evidence="12 13">SKay4041</strain>
    </source>
</reference>
<protein>
    <recommendedName>
        <fullName evidence="10">Potassium transport protein</fullName>
    </recommendedName>
</protein>
<comment type="subcellular location">
    <subcellularLocation>
        <location evidence="1">Membrane</location>
        <topology evidence="1">Multi-pass membrane protein</topology>
    </subcellularLocation>
</comment>
<feature type="transmembrane region" description="Helical" evidence="10">
    <location>
        <begin position="83"/>
        <end position="104"/>
    </location>
</feature>
<sequence>MDTATPRPPVHQLGKLLRRNLNFFRVHTLYFTFTPLIWASILYGSNGENKIAFIDSLFICISAMTMSGLATVDLSLLTPWQQVILFILMVTGSPIVLSWVVVFIRRYYFAKHFAHVVNVDRSLIYGTGSSGTKVSRWLFSPFSSFFASKKQISVEEKEFDQAQLGAEPKKGFIQRLTPDMIRRIDETPKPVNPSGWVSGEPSPPETPRNLEQSRQEPDHRLSIARSSSMHAHEPSIQLQLPSQPPKYRRGSLFKHHGMKMTRRLSDPGQTSIPSSPTQTAIQRFDTVGGGVHSPRNREIGPRTHTVEFASSPNGPRRHGRREHNGYSDTTAEMMQGERNFTRRQSVPLVSLNTNTSRTSYPPIAQDARTQGFGGFPTPLRILRSFLDRFFPTFKLKLTRTITIPTTTSLVSGRPDAPPGAKNVPYISFDAVVGRNSSFQGLTSEELEELGGVEYRALNALLWIIAAYYFGIQLISFTVIAPYMSQARWASDLTTPQLHRPLNSVWFSAFQVVSALSNTGMSLVDQSMVPFQTAYPMILFMAFNILAGNTCYPILLRFSIWITSKCVPKTSRTNETLRFLLDHPRRCFIYLFPSHQTWFLLTVVLLLTGSDWFFFMVLDIGNTSIEQIPIGVRFLAGCFQAVAVRTAGFTIVLLADLAPAVKVLFVVMMYISAFPIALSVRSTNVYEERSLGIYPKEIDEGDFQPTGTRATIWSKYLALHARKQLAFDMWWLAFALFLICIIERGNLTNPDNATWFTIFNILFEIVSAYGTVGLSMGVPTGNYSFSGAFHTLSKLVICAVMLRGRHRGLPVAIDRAVMLPSQFRKQDEVDSLNGSRNVHTGGEDEYIIEERRNSETDDEQQKNGEVLM</sequence>
<dbReference type="PIRSF" id="PIRSF002450">
    <property type="entry name" value="K+_transpter_TRK"/>
    <property type="match status" value="1"/>
</dbReference>
<evidence type="ECO:0000256" key="3">
    <source>
        <dbReference type="ARBA" id="ARBA00022448"/>
    </source>
</evidence>
<dbReference type="GO" id="GO:0005886">
    <property type="term" value="C:plasma membrane"/>
    <property type="evidence" value="ECO:0007669"/>
    <property type="project" value="InterPro"/>
</dbReference>
<evidence type="ECO:0000256" key="1">
    <source>
        <dbReference type="ARBA" id="ARBA00004141"/>
    </source>
</evidence>
<name>A0A2A9NME3_9AGAR</name>
<dbReference type="GO" id="GO:0140107">
    <property type="term" value="F:high-affinity potassium ion transmembrane transporter activity"/>
    <property type="evidence" value="ECO:0007669"/>
    <property type="project" value="TreeGrafter"/>
</dbReference>
<dbReference type="AlphaFoldDB" id="A0A2A9NME3"/>
<keyword evidence="3 10" id="KW-0813">Transport</keyword>
<feature type="compositionally biased region" description="Basic and acidic residues" evidence="11">
    <location>
        <begin position="847"/>
        <end position="861"/>
    </location>
</feature>
<dbReference type="GO" id="GO:0030007">
    <property type="term" value="P:intracellular potassium ion homeostasis"/>
    <property type="evidence" value="ECO:0007669"/>
    <property type="project" value="UniProtKB-UniRule"/>
</dbReference>
<evidence type="ECO:0000256" key="6">
    <source>
        <dbReference type="ARBA" id="ARBA00022958"/>
    </source>
</evidence>
<accession>A0A2A9NME3</accession>
<feature type="transmembrane region" description="Helical" evidence="10">
    <location>
        <begin position="752"/>
        <end position="773"/>
    </location>
</feature>
<dbReference type="STRING" id="703135.A0A2A9NME3"/>
<feature type="transmembrane region" description="Helical" evidence="10">
    <location>
        <begin position="535"/>
        <end position="554"/>
    </location>
</feature>
<keyword evidence="6 10" id="KW-0630">Potassium</keyword>
<feature type="transmembrane region" description="Helical" evidence="10">
    <location>
        <begin position="728"/>
        <end position="746"/>
    </location>
</feature>
<dbReference type="OrthoDB" id="9999863at2759"/>